<feature type="region of interest" description="Disordered" evidence="5">
    <location>
        <begin position="279"/>
        <end position="341"/>
    </location>
</feature>
<evidence type="ECO:0000256" key="1">
    <source>
        <dbReference type="ARBA" id="ARBA00004496"/>
    </source>
</evidence>
<dbReference type="EMBL" id="CP136896">
    <property type="protein sequence ID" value="WOL13056.1"/>
    <property type="molecule type" value="Genomic_DNA"/>
</dbReference>
<dbReference type="GO" id="GO:0005737">
    <property type="term" value="C:cytoplasm"/>
    <property type="evidence" value="ECO:0007669"/>
    <property type="project" value="UniProtKB-SubCell"/>
</dbReference>
<gene>
    <name evidence="6" type="ORF">Cni_G21825</name>
</gene>
<evidence type="ECO:0000313" key="7">
    <source>
        <dbReference type="Proteomes" id="UP001327560"/>
    </source>
</evidence>
<keyword evidence="4" id="KW-0597">Phosphoprotein</keyword>
<dbReference type="Proteomes" id="UP001327560">
    <property type="component" value="Chromosome 7"/>
</dbReference>
<protein>
    <submittedName>
        <fullName evidence="6">Myeloid leukemia factor 1-like</fullName>
    </submittedName>
</protein>
<evidence type="ECO:0000313" key="6">
    <source>
        <dbReference type="EMBL" id="WOL13056.1"/>
    </source>
</evidence>
<organism evidence="6 7">
    <name type="scientific">Canna indica</name>
    <name type="common">Indian-shot</name>
    <dbReference type="NCBI Taxonomy" id="4628"/>
    <lineage>
        <taxon>Eukaryota</taxon>
        <taxon>Viridiplantae</taxon>
        <taxon>Streptophyta</taxon>
        <taxon>Embryophyta</taxon>
        <taxon>Tracheophyta</taxon>
        <taxon>Spermatophyta</taxon>
        <taxon>Magnoliopsida</taxon>
        <taxon>Liliopsida</taxon>
        <taxon>Zingiberales</taxon>
        <taxon>Cannaceae</taxon>
        <taxon>Canna</taxon>
    </lineage>
</organism>
<evidence type="ECO:0000256" key="5">
    <source>
        <dbReference type="SAM" id="MobiDB-lite"/>
    </source>
</evidence>
<name>A0AAQ3QHP5_9LILI</name>
<comment type="similarity">
    <text evidence="2">Belongs to the MLF family.</text>
</comment>
<evidence type="ECO:0000256" key="4">
    <source>
        <dbReference type="ARBA" id="ARBA00022553"/>
    </source>
</evidence>
<evidence type="ECO:0000256" key="3">
    <source>
        <dbReference type="ARBA" id="ARBA00022490"/>
    </source>
</evidence>
<feature type="region of interest" description="Disordered" evidence="5">
    <location>
        <begin position="92"/>
        <end position="155"/>
    </location>
</feature>
<reference evidence="6 7" key="1">
    <citation type="submission" date="2023-10" db="EMBL/GenBank/DDBJ databases">
        <title>Chromosome-scale genome assembly provides insights into flower coloration mechanisms of Canna indica.</title>
        <authorList>
            <person name="Li C."/>
        </authorList>
    </citation>
    <scope>NUCLEOTIDE SEQUENCE [LARGE SCALE GENOMIC DNA]</scope>
    <source>
        <tissue evidence="6">Flower</tissue>
    </source>
</reference>
<dbReference type="AlphaFoldDB" id="A0AAQ3QHP5"/>
<comment type="subcellular location">
    <subcellularLocation>
        <location evidence="1">Cytoplasm</location>
    </subcellularLocation>
</comment>
<keyword evidence="7" id="KW-1185">Reference proteome</keyword>
<evidence type="ECO:0000256" key="2">
    <source>
        <dbReference type="ARBA" id="ARBA00008332"/>
    </source>
</evidence>
<keyword evidence="3" id="KW-0963">Cytoplasm</keyword>
<accession>A0AAQ3QHP5</accession>
<dbReference type="InterPro" id="IPR019376">
    <property type="entry name" value="Myeloid_leukemia_factor"/>
</dbReference>
<sequence length="341" mass="38011">MVFPEVFSEKMQRGRGGRDEFFGMGDPFAGFGGFGRPGSLMPSFFGGRDPFDDPFFTQPFGGMLGPNMFGRNMFPPSMFPSQQSLFSETSNAGFLEQPPPVNKSRGPIIQELSDDDEGEEGKSDKEQKENPRKHSRTSKEPLVQDPDEAVEEKKSRHMQYRSNFNQSNRIQPQGQSFTFQSSTVTYGGLNGAYYTSSTTRRMGGDGVVMEENKEADTTTGRATHRMSRGIRDKGHSFTRKLNSDGRVDTMQTLHNLNEDELPVFEKAWNGKAKQHLPGWNPELDLLQNGNFRNGNGSGSGSGSREEQARGWALPSTEQPHDSGRMASQSPLDSFKTRGYMK</sequence>
<feature type="compositionally biased region" description="Basic and acidic residues" evidence="5">
    <location>
        <begin position="120"/>
        <end position="132"/>
    </location>
</feature>
<dbReference type="Pfam" id="PF10248">
    <property type="entry name" value="Mlf1IP"/>
    <property type="match status" value="1"/>
</dbReference>
<proteinExistence type="inferred from homology"/>
<dbReference type="PANTHER" id="PTHR13105">
    <property type="entry name" value="MYELOID LEUKEMIA FACTOR"/>
    <property type="match status" value="1"/>
</dbReference>